<comment type="similarity">
    <text evidence="6">Belongs to the major facilitator superfamily. Phosphate:H(+) symporter (TC 2.A.1.9) family.</text>
</comment>
<evidence type="ECO:0000256" key="3">
    <source>
        <dbReference type="ARBA" id="ARBA00022692"/>
    </source>
</evidence>
<dbReference type="Gene3D" id="1.20.1250.20">
    <property type="entry name" value="MFS general substrate transporter like domains"/>
    <property type="match status" value="1"/>
</dbReference>
<keyword evidence="4 7" id="KW-1133">Transmembrane helix</keyword>
<comment type="subcellular location">
    <subcellularLocation>
        <location evidence="1">Membrane</location>
        <topology evidence="1">Multi-pass membrane protein</topology>
    </subcellularLocation>
</comment>
<dbReference type="InterPro" id="IPR000109">
    <property type="entry name" value="POT_fam"/>
</dbReference>
<protein>
    <submittedName>
        <fullName evidence="8">Protein NRT1/ PTR FAMILY 2.13</fullName>
    </submittedName>
</protein>
<accession>A0AAE1YGU0</accession>
<evidence type="ECO:0000313" key="8">
    <source>
        <dbReference type="EMBL" id="KAK4429941.1"/>
    </source>
</evidence>
<feature type="transmembrane region" description="Helical" evidence="7">
    <location>
        <begin position="126"/>
        <end position="145"/>
    </location>
</feature>
<feature type="transmembrane region" description="Helical" evidence="7">
    <location>
        <begin position="463"/>
        <end position="483"/>
    </location>
</feature>
<feature type="transmembrane region" description="Helical" evidence="7">
    <location>
        <begin position="548"/>
        <end position="570"/>
    </location>
</feature>
<reference evidence="8" key="2">
    <citation type="journal article" date="2024" name="Plant">
        <title>Genomic evolution and insights into agronomic trait innovations of Sesamum species.</title>
        <authorList>
            <person name="Miao H."/>
            <person name="Wang L."/>
            <person name="Qu L."/>
            <person name="Liu H."/>
            <person name="Sun Y."/>
            <person name="Le M."/>
            <person name="Wang Q."/>
            <person name="Wei S."/>
            <person name="Zheng Y."/>
            <person name="Lin W."/>
            <person name="Duan Y."/>
            <person name="Cao H."/>
            <person name="Xiong S."/>
            <person name="Wang X."/>
            <person name="Wei L."/>
            <person name="Li C."/>
            <person name="Ma Q."/>
            <person name="Ju M."/>
            <person name="Zhao R."/>
            <person name="Li G."/>
            <person name="Mu C."/>
            <person name="Tian Q."/>
            <person name="Mei H."/>
            <person name="Zhang T."/>
            <person name="Gao T."/>
            <person name="Zhang H."/>
        </authorList>
    </citation>
    <scope>NUCLEOTIDE SEQUENCE</scope>
    <source>
        <strain evidence="8">3651</strain>
    </source>
</reference>
<evidence type="ECO:0000256" key="2">
    <source>
        <dbReference type="ARBA" id="ARBA00005982"/>
    </source>
</evidence>
<feature type="transmembrane region" description="Helical" evidence="7">
    <location>
        <begin position="95"/>
        <end position="114"/>
    </location>
</feature>
<organism evidence="8 9">
    <name type="scientific">Sesamum alatum</name>
    <dbReference type="NCBI Taxonomy" id="300844"/>
    <lineage>
        <taxon>Eukaryota</taxon>
        <taxon>Viridiplantae</taxon>
        <taxon>Streptophyta</taxon>
        <taxon>Embryophyta</taxon>
        <taxon>Tracheophyta</taxon>
        <taxon>Spermatophyta</taxon>
        <taxon>Magnoliopsida</taxon>
        <taxon>eudicotyledons</taxon>
        <taxon>Gunneridae</taxon>
        <taxon>Pentapetalae</taxon>
        <taxon>asterids</taxon>
        <taxon>lamiids</taxon>
        <taxon>Lamiales</taxon>
        <taxon>Pedaliaceae</taxon>
        <taxon>Sesamum</taxon>
    </lineage>
</organism>
<dbReference type="GO" id="GO:0016020">
    <property type="term" value="C:membrane"/>
    <property type="evidence" value="ECO:0007669"/>
    <property type="project" value="UniProtKB-SubCell"/>
</dbReference>
<evidence type="ECO:0000313" key="9">
    <source>
        <dbReference type="Proteomes" id="UP001293254"/>
    </source>
</evidence>
<dbReference type="InterPro" id="IPR036259">
    <property type="entry name" value="MFS_trans_sf"/>
</dbReference>
<evidence type="ECO:0000256" key="4">
    <source>
        <dbReference type="ARBA" id="ARBA00022989"/>
    </source>
</evidence>
<dbReference type="PANTHER" id="PTHR11654">
    <property type="entry name" value="OLIGOPEPTIDE TRANSPORTER-RELATED"/>
    <property type="match status" value="1"/>
</dbReference>
<dbReference type="AlphaFoldDB" id="A0AAE1YGU0"/>
<evidence type="ECO:0000256" key="6">
    <source>
        <dbReference type="ARBA" id="ARBA00044504"/>
    </source>
</evidence>
<dbReference type="CDD" id="cd17416">
    <property type="entry name" value="MFS_NPF1_2"/>
    <property type="match status" value="1"/>
</dbReference>
<dbReference type="Proteomes" id="UP001293254">
    <property type="component" value="Unassembled WGS sequence"/>
</dbReference>
<dbReference type="GO" id="GO:0022857">
    <property type="term" value="F:transmembrane transporter activity"/>
    <property type="evidence" value="ECO:0007669"/>
    <property type="project" value="InterPro"/>
</dbReference>
<comment type="similarity">
    <text evidence="2">Belongs to the major facilitator superfamily. Proton-dependent oligopeptide transporter (POT/PTR) (TC 2.A.17) family.</text>
</comment>
<reference evidence="8" key="1">
    <citation type="submission" date="2020-06" db="EMBL/GenBank/DDBJ databases">
        <authorList>
            <person name="Li T."/>
            <person name="Hu X."/>
            <person name="Zhang T."/>
            <person name="Song X."/>
            <person name="Zhang H."/>
            <person name="Dai N."/>
            <person name="Sheng W."/>
            <person name="Hou X."/>
            <person name="Wei L."/>
        </authorList>
    </citation>
    <scope>NUCLEOTIDE SEQUENCE</scope>
    <source>
        <strain evidence="8">3651</strain>
        <tissue evidence="8">Leaf</tissue>
    </source>
</reference>
<dbReference type="Pfam" id="PF00854">
    <property type="entry name" value="PTR2"/>
    <property type="match status" value="1"/>
</dbReference>
<dbReference type="EMBL" id="JACGWO010000004">
    <property type="protein sequence ID" value="KAK4429941.1"/>
    <property type="molecule type" value="Genomic_DNA"/>
</dbReference>
<keyword evidence="5 7" id="KW-0472">Membrane</keyword>
<feature type="transmembrane region" description="Helical" evidence="7">
    <location>
        <begin position="379"/>
        <end position="401"/>
    </location>
</feature>
<evidence type="ECO:0000256" key="5">
    <source>
        <dbReference type="ARBA" id="ARBA00023136"/>
    </source>
</evidence>
<evidence type="ECO:0000256" key="7">
    <source>
        <dbReference type="SAM" id="Phobius"/>
    </source>
</evidence>
<feature type="transmembrane region" description="Helical" evidence="7">
    <location>
        <begin position="421"/>
        <end position="442"/>
    </location>
</feature>
<proteinExistence type="inferred from homology"/>
<gene>
    <name evidence="8" type="ORF">Salat_1294800</name>
</gene>
<dbReference type="SUPFAM" id="SSF103473">
    <property type="entry name" value="MFS general substrate transporter"/>
    <property type="match status" value="1"/>
</dbReference>
<comment type="caution">
    <text evidence="8">The sequence shown here is derived from an EMBL/GenBank/DDBJ whole genome shotgun (WGS) entry which is preliminary data.</text>
</comment>
<name>A0AAE1YGU0_9LAMI</name>
<keyword evidence="3 7" id="KW-0812">Transmembrane</keyword>
<feature type="transmembrane region" description="Helical" evidence="7">
    <location>
        <begin position="503"/>
        <end position="523"/>
    </location>
</feature>
<sequence length="596" mass="65864">MKSSEEKEISSSSWLLCCSKFQGFATMSPPLDSPENGCDETKAAAQKQRKPGGWKAMPFILGNETLERLAAIGLLANFMVYLLREFHMDQVVASNVLNVWSGVTNFSPLIGAFISDSYLGRFRTIAYATIASFMGMVTMTLIAWLPQLHPPPCNVQADQCRGPTKSQFGILAMALGFLSIGSGGIRPCSIPFGVDQFDSSTEEGRRGINSFFNWIPVSWYGALHSTMLMLCSICCSSSGTRLYVYVKPERAVSSPASLRWLLLPYKKRKVTFPDGDDVEGVYYDPPPLKGTIVKKIALTDQFRFLNKAALIMEGEVLADGSKSNPWRLCSIQQVEETKCLFRIMPIWASGIICFTAMSQQGTFTVSQASKMDRHLGPNFKIPPGSLSVISMITIGIWLPFYDRVLVPSLRKLTRLEGGISLLQRMGIGIVFSILSMIVAGLVERVRRASAIMHAGQDGIAPLTVFWLAPQLMLMGFAEAFNIIGQIEFYNKEFPENMSSVANSLFSCTMAGSSYLSAVLVNVVHRTTGRHGRPDWLTKDINAGKVENLYFLIAGLGVLNLGYFLCVARGYQYKSKYRVDDHDKLGFDVELNNVVGK</sequence>
<evidence type="ECO:0000256" key="1">
    <source>
        <dbReference type="ARBA" id="ARBA00004141"/>
    </source>
</evidence>
<keyword evidence="9" id="KW-1185">Reference proteome</keyword>